<name>A0A914WXP9_9BILA</name>
<protein>
    <submittedName>
        <fullName evidence="3">Uncharacterized protein</fullName>
    </submittedName>
</protein>
<proteinExistence type="predicted"/>
<evidence type="ECO:0000256" key="1">
    <source>
        <dbReference type="SAM" id="Phobius"/>
    </source>
</evidence>
<keyword evidence="1" id="KW-0472">Membrane</keyword>
<feature type="transmembrane region" description="Helical" evidence="1">
    <location>
        <begin position="80"/>
        <end position="101"/>
    </location>
</feature>
<keyword evidence="2" id="KW-1185">Reference proteome</keyword>
<evidence type="ECO:0000313" key="2">
    <source>
        <dbReference type="Proteomes" id="UP000887566"/>
    </source>
</evidence>
<organism evidence="2 3">
    <name type="scientific">Plectus sambesii</name>
    <dbReference type="NCBI Taxonomy" id="2011161"/>
    <lineage>
        <taxon>Eukaryota</taxon>
        <taxon>Metazoa</taxon>
        <taxon>Ecdysozoa</taxon>
        <taxon>Nematoda</taxon>
        <taxon>Chromadorea</taxon>
        <taxon>Plectida</taxon>
        <taxon>Plectina</taxon>
        <taxon>Plectoidea</taxon>
        <taxon>Plectidae</taxon>
        <taxon>Plectus</taxon>
    </lineage>
</organism>
<keyword evidence="1" id="KW-0812">Transmembrane</keyword>
<dbReference type="WBParaSite" id="PSAMB.scaffold523size48024.g6513.t1">
    <property type="protein sequence ID" value="PSAMB.scaffold523size48024.g6513.t1"/>
    <property type="gene ID" value="PSAMB.scaffold523size48024.g6513"/>
</dbReference>
<accession>A0A914WXP9</accession>
<reference evidence="3" key="1">
    <citation type="submission" date="2022-11" db="UniProtKB">
        <authorList>
            <consortium name="WormBaseParasite"/>
        </authorList>
    </citation>
    <scope>IDENTIFICATION</scope>
</reference>
<sequence length="121" mass="13962">MLTQRSDGVITTFIAKKGLITLTSKQVREYKRRFHENHWPSFDMYVEMRMSMWAVSIPMENWKSCTYSCPLFLKKLKCKYLIAVAATFNLTSILISAKAIVLGQKKKRGRPAKATKALVRD</sequence>
<keyword evidence="1" id="KW-1133">Transmembrane helix</keyword>
<dbReference type="Proteomes" id="UP000887566">
    <property type="component" value="Unplaced"/>
</dbReference>
<dbReference type="AlphaFoldDB" id="A0A914WXP9"/>
<evidence type="ECO:0000313" key="3">
    <source>
        <dbReference type="WBParaSite" id="PSAMB.scaffold523size48024.g6513.t1"/>
    </source>
</evidence>